<comment type="caution">
    <text evidence="10">The sequence shown here is derived from an EMBL/GenBank/DDBJ whole genome shotgun (WGS) entry which is preliminary data.</text>
</comment>
<comment type="catalytic activity">
    <reaction evidence="1 8">
        <text>dTDP-alpha-D-glucose = dTDP-4-dehydro-6-deoxy-alpha-D-glucose + H2O</text>
        <dbReference type="Rhea" id="RHEA:17221"/>
        <dbReference type="ChEBI" id="CHEBI:15377"/>
        <dbReference type="ChEBI" id="CHEBI:57477"/>
        <dbReference type="ChEBI" id="CHEBI:57649"/>
        <dbReference type="EC" id="4.2.1.46"/>
    </reaction>
</comment>
<dbReference type="EMBL" id="JANPWE010000001">
    <property type="protein sequence ID" value="MCR6544170.1"/>
    <property type="molecule type" value="Genomic_DNA"/>
</dbReference>
<dbReference type="GO" id="GO:0008460">
    <property type="term" value="F:dTDP-glucose 4,6-dehydratase activity"/>
    <property type="evidence" value="ECO:0007669"/>
    <property type="project" value="UniProtKB-EC"/>
</dbReference>
<dbReference type="InterPro" id="IPR016040">
    <property type="entry name" value="NAD(P)-bd_dom"/>
</dbReference>
<accession>A0ABT1XZY1</accession>
<comment type="similarity">
    <text evidence="3 8">Belongs to the NAD(P)-dependent epimerase/dehydratase family. dTDP-glucose dehydratase subfamily.</text>
</comment>
<dbReference type="InterPro" id="IPR036291">
    <property type="entry name" value="NAD(P)-bd_dom_sf"/>
</dbReference>
<organism evidence="10 11">
    <name type="scientific">Dehalobacterium formicoaceticum</name>
    <dbReference type="NCBI Taxonomy" id="51515"/>
    <lineage>
        <taxon>Bacteria</taxon>
        <taxon>Bacillati</taxon>
        <taxon>Bacillota</taxon>
        <taxon>Clostridia</taxon>
        <taxon>Eubacteriales</taxon>
        <taxon>Peptococcaceae</taxon>
        <taxon>Dehalobacterium</taxon>
    </lineage>
</organism>
<dbReference type="Proteomes" id="UP001524944">
    <property type="component" value="Unassembled WGS sequence"/>
</dbReference>
<dbReference type="InterPro" id="IPR005888">
    <property type="entry name" value="dTDP_Gluc_deHydtase"/>
</dbReference>
<proteinExistence type="inferred from homology"/>
<evidence type="ECO:0000259" key="9">
    <source>
        <dbReference type="Pfam" id="PF16363"/>
    </source>
</evidence>
<dbReference type="PANTHER" id="PTHR43000">
    <property type="entry name" value="DTDP-D-GLUCOSE 4,6-DEHYDRATASE-RELATED"/>
    <property type="match status" value="1"/>
</dbReference>
<evidence type="ECO:0000256" key="5">
    <source>
        <dbReference type="ARBA" id="ARBA00016977"/>
    </source>
</evidence>
<keyword evidence="11" id="KW-1185">Reference proteome</keyword>
<evidence type="ECO:0000256" key="6">
    <source>
        <dbReference type="ARBA" id="ARBA00023027"/>
    </source>
</evidence>
<name>A0ABT1XZY1_9FIRM</name>
<keyword evidence="7 8" id="KW-0456">Lyase</keyword>
<reference evidence="10 11" key="1">
    <citation type="submission" date="2022-08" db="EMBL/GenBank/DDBJ databases">
        <title>Proteogenomics of the novel Dehalobacterium formicoaceticum strain EZ94 highlights a key role of methyltransferases during anaerobic dichloromethane degradation.</title>
        <authorList>
            <person name="Wasmund K."/>
        </authorList>
    </citation>
    <scope>NUCLEOTIDE SEQUENCE [LARGE SCALE GENOMIC DNA]</scope>
    <source>
        <strain evidence="10 11">EZ94</strain>
    </source>
</reference>
<dbReference type="Gene3D" id="3.40.50.720">
    <property type="entry name" value="NAD(P)-binding Rossmann-like Domain"/>
    <property type="match status" value="1"/>
</dbReference>
<comment type="cofactor">
    <cofactor evidence="2 8">
        <name>NAD(+)</name>
        <dbReference type="ChEBI" id="CHEBI:57540"/>
    </cofactor>
</comment>
<gene>
    <name evidence="10" type="primary">rfbB</name>
    <name evidence="10" type="ORF">NVS47_01355</name>
</gene>
<evidence type="ECO:0000256" key="8">
    <source>
        <dbReference type="RuleBase" id="RU004473"/>
    </source>
</evidence>
<feature type="domain" description="NAD(P)-binding" evidence="9">
    <location>
        <begin position="5"/>
        <end position="305"/>
    </location>
</feature>
<dbReference type="NCBIfam" id="TIGR01181">
    <property type="entry name" value="dTDP_gluc_dehyt"/>
    <property type="match status" value="1"/>
</dbReference>
<dbReference type="SUPFAM" id="SSF51735">
    <property type="entry name" value="NAD(P)-binding Rossmann-fold domains"/>
    <property type="match status" value="1"/>
</dbReference>
<dbReference type="EC" id="4.2.1.46" evidence="4 8"/>
<sequence>MKQYLITGGAGFIGANFIRYLYQQEKGAKVRVLDKLTYSGNMDNLAEFQGKEGFEFIQGDISDDRVVKATMKDVQVVVNFAAEVAVDRSIQDQQSFLKTDVLGVHVLLENALAQKEHLERFVQISTDEVYGQILEGSFRETSELKPRNPYSASKTGGDRLAYSYFATYQLPVIITRASNTYGPWAYPEKVIPLFITNILEGLQVPVFGEGSQIRDWLYVEDHCSAIYHLIQKGQNGEVYNVGSHQEYTNLSLTKMILDLMSRDESSIRFVADRPGHDFRYSLDTAKLQGTGWSPKYDLPTGLKKTVDWYQNHEDYWQKLKAKLDPRFAQGYWGEKEKSEVS</sequence>
<evidence type="ECO:0000256" key="3">
    <source>
        <dbReference type="ARBA" id="ARBA00008178"/>
    </source>
</evidence>
<keyword evidence="6" id="KW-0520">NAD</keyword>
<evidence type="ECO:0000256" key="2">
    <source>
        <dbReference type="ARBA" id="ARBA00001911"/>
    </source>
</evidence>
<evidence type="ECO:0000256" key="4">
    <source>
        <dbReference type="ARBA" id="ARBA00011990"/>
    </source>
</evidence>
<dbReference type="CDD" id="cd05246">
    <property type="entry name" value="dTDP_GD_SDR_e"/>
    <property type="match status" value="1"/>
</dbReference>
<evidence type="ECO:0000313" key="10">
    <source>
        <dbReference type="EMBL" id="MCR6544170.1"/>
    </source>
</evidence>
<evidence type="ECO:0000256" key="1">
    <source>
        <dbReference type="ARBA" id="ARBA00001539"/>
    </source>
</evidence>
<evidence type="ECO:0000256" key="7">
    <source>
        <dbReference type="ARBA" id="ARBA00023239"/>
    </source>
</evidence>
<evidence type="ECO:0000313" key="11">
    <source>
        <dbReference type="Proteomes" id="UP001524944"/>
    </source>
</evidence>
<protein>
    <recommendedName>
        <fullName evidence="5 8">dTDP-glucose 4,6-dehydratase</fullName>
        <ecNumber evidence="4 8">4.2.1.46</ecNumber>
    </recommendedName>
</protein>
<dbReference type="Pfam" id="PF16363">
    <property type="entry name" value="GDP_Man_Dehyd"/>
    <property type="match status" value="1"/>
</dbReference>
<dbReference type="Gene3D" id="3.90.25.10">
    <property type="entry name" value="UDP-galactose 4-epimerase, domain 1"/>
    <property type="match status" value="1"/>
</dbReference>
<dbReference type="RefSeq" id="WP_089609666.1">
    <property type="nucleotide sequence ID" value="NZ_CP022121.1"/>
</dbReference>